<gene>
    <name evidence="1" type="ORF">Patl1_18900</name>
</gene>
<organism evidence="1 2">
    <name type="scientific">Pistacia atlantica</name>
    <dbReference type="NCBI Taxonomy" id="434234"/>
    <lineage>
        <taxon>Eukaryota</taxon>
        <taxon>Viridiplantae</taxon>
        <taxon>Streptophyta</taxon>
        <taxon>Embryophyta</taxon>
        <taxon>Tracheophyta</taxon>
        <taxon>Spermatophyta</taxon>
        <taxon>Magnoliopsida</taxon>
        <taxon>eudicotyledons</taxon>
        <taxon>Gunneridae</taxon>
        <taxon>Pentapetalae</taxon>
        <taxon>rosids</taxon>
        <taxon>malvids</taxon>
        <taxon>Sapindales</taxon>
        <taxon>Anacardiaceae</taxon>
        <taxon>Pistacia</taxon>
    </lineage>
</organism>
<sequence length="136" mass="15315">MAEPLVMNLSGEALNAYNEAYEELMKINESEEEDSPSGFYEMNRQNGGVNGSLPHHTHNIEKISKEFNYSQVKASEEQGLSVEESLDVGLSGCDDSDFDDEMEKQLIKQIVEKTRKGSPALLNAQKLLFFLDKDEH</sequence>
<evidence type="ECO:0000313" key="1">
    <source>
        <dbReference type="EMBL" id="KAJ0105614.1"/>
    </source>
</evidence>
<name>A0ACC1C0K8_9ROSI</name>
<comment type="caution">
    <text evidence="1">The sequence shown here is derived from an EMBL/GenBank/DDBJ whole genome shotgun (WGS) entry which is preliminary data.</text>
</comment>
<reference evidence="2" key="1">
    <citation type="journal article" date="2023" name="G3 (Bethesda)">
        <title>Genome assembly and association tests identify interacting loci associated with vigor, precocity, and sex in interspecific pistachio rootstocks.</title>
        <authorList>
            <person name="Palmer W."/>
            <person name="Jacygrad E."/>
            <person name="Sagayaradj S."/>
            <person name="Cavanaugh K."/>
            <person name="Han R."/>
            <person name="Bertier L."/>
            <person name="Beede B."/>
            <person name="Kafkas S."/>
            <person name="Golino D."/>
            <person name="Preece J."/>
            <person name="Michelmore R."/>
        </authorList>
    </citation>
    <scope>NUCLEOTIDE SEQUENCE [LARGE SCALE GENOMIC DNA]</scope>
</reference>
<dbReference type="Proteomes" id="UP001164250">
    <property type="component" value="Chromosome 2"/>
</dbReference>
<protein>
    <submittedName>
        <fullName evidence="1">Uncharacterized protein</fullName>
    </submittedName>
</protein>
<proteinExistence type="predicted"/>
<keyword evidence="2" id="KW-1185">Reference proteome</keyword>
<accession>A0ACC1C0K8</accession>
<dbReference type="EMBL" id="CM047898">
    <property type="protein sequence ID" value="KAJ0105614.1"/>
    <property type="molecule type" value="Genomic_DNA"/>
</dbReference>
<evidence type="ECO:0000313" key="2">
    <source>
        <dbReference type="Proteomes" id="UP001164250"/>
    </source>
</evidence>